<reference evidence="2" key="2">
    <citation type="submission" date="2020-09" db="EMBL/GenBank/DDBJ databases">
        <authorList>
            <person name="Sun Q."/>
            <person name="Ohkuma M."/>
        </authorList>
    </citation>
    <scope>NUCLEOTIDE SEQUENCE</scope>
    <source>
        <strain evidence="2">JCM 4714</strain>
    </source>
</reference>
<feature type="compositionally biased region" description="Basic and acidic residues" evidence="1">
    <location>
        <begin position="8"/>
        <end position="19"/>
    </location>
</feature>
<comment type="caution">
    <text evidence="2">The sequence shown here is derived from an EMBL/GenBank/DDBJ whole genome shotgun (WGS) entry which is preliminary data.</text>
</comment>
<dbReference type="AlphaFoldDB" id="A0A919D6G6"/>
<feature type="region of interest" description="Disordered" evidence="1">
    <location>
        <begin position="1"/>
        <end position="65"/>
    </location>
</feature>
<proteinExistence type="predicted"/>
<feature type="compositionally biased region" description="Low complexity" evidence="1">
    <location>
        <begin position="20"/>
        <end position="29"/>
    </location>
</feature>
<evidence type="ECO:0000256" key="1">
    <source>
        <dbReference type="SAM" id="MobiDB-lite"/>
    </source>
</evidence>
<protein>
    <submittedName>
        <fullName evidence="2">Uncharacterized protein</fullName>
    </submittedName>
</protein>
<organism evidence="2 3">
    <name type="scientific">Streptomyces alanosinicus</name>
    <dbReference type="NCBI Taxonomy" id="68171"/>
    <lineage>
        <taxon>Bacteria</taxon>
        <taxon>Bacillati</taxon>
        <taxon>Actinomycetota</taxon>
        <taxon>Actinomycetes</taxon>
        <taxon>Kitasatosporales</taxon>
        <taxon>Streptomycetaceae</taxon>
        <taxon>Streptomyces</taxon>
    </lineage>
</organism>
<evidence type="ECO:0000313" key="3">
    <source>
        <dbReference type="Proteomes" id="UP000655443"/>
    </source>
</evidence>
<dbReference type="EMBL" id="BMVG01000031">
    <property type="protein sequence ID" value="GHE12093.1"/>
    <property type="molecule type" value="Genomic_DNA"/>
</dbReference>
<dbReference type="Proteomes" id="UP000655443">
    <property type="component" value="Unassembled WGS sequence"/>
</dbReference>
<accession>A0A919D6G6</accession>
<name>A0A919D6G6_9ACTN</name>
<keyword evidence="3" id="KW-1185">Reference proteome</keyword>
<evidence type="ECO:0000313" key="2">
    <source>
        <dbReference type="EMBL" id="GHE12093.1"/>
    </source>
</evidence>
<sequence length="65" mass="6949">MLWPSYDSLDHGGNPEHRPVPSSVSSRSSGTRVEAKYDGGVSQVRADVSDPVGGARYGWTQDSEA</sequence>
<gene>
    <name evidence="2" type="ORF">GCM10010339_74220</name>
</gene>
<reference evidence="2" key="1">
    <citation type="journal article" date="2014" name="Int. J. Syst. Evol. Microbiol.">
        <title>Complete genome sequence of Corynebacterium casei LMG S-19264T (=DSM 44701T), isolated from a smear-ripened cheese.</title>
        <authorList>
            <consortium name="US DOE Joint Genome Institute (JGI-PGF)"/>
            <person name="Walter F."/>
            <person name="Albersmeier A."/>
            <person name="Kalinowski J."/>
            <person name="Ruckert C."/>
        </authorList>
    </citation>
    <scope>NUCLEOTIDE SEQUENCE</scope>
    <source>
        <strain evidence="2">JCM 4714</strain>
    </source>
</reference>